<proteinExistence type="predicted"/>
<dbReference type="InterPro" id="IPR035959">
    <property type="entry name" value="RutC-like_sf"/>
</dbReference>
<sequence length="151" mass="16335">MIAEKRIEELGIELPLASPPGAMYIPVKQLGNALFVAGQVPFVDGKLLVSGKVGDTVSMEQAEEAARRCIINLMAALKDYLGDLDKVKNITKIQVFVNSKTGFMQQHLVANAASQLLYDVFGEKGRHARTAVGTNQLPMDAPVEIEAIVEV</sequence>
<dbReference type="Pfam" id="PF14588">
    <property type="entry name" value="YjgF_endoribonc"/>
    <property type="match status" value="1"/>
</dbReference>
<dbReference type="PANTHER" id="PTHR43760:SF1">
    <property type="entry name" value="ENDORIBONUCLEASE L-PSP_CHORISMATE MUTASE-LIKE DOMAIN-CONTAINING PROTEIN"/>
    <property type="match status" value="1"/>
</dbReference>
<feature type="domain" description="Endoribonuclease L-PSP/chorismate mutase-like" evidence="1">
    <location>
        <begin position="5"/>
        <end position="140"/>
    </location>
</feature>
<accession>A0A845QGH7</accession>
<organism evidence="2 3">
    <name type="scientific">Anaerotruncus colihominis</name>
    <dbReference type="NCBI Taxonomy" id="169435"/>
    <lineage>
        <taxon>Bacteria</taxon>
        <taxon>Bacillati</taxon>
        <taxon>Bacillota</taxon>
        <taxon>Clostridia</taxon>
        <taxon>Eubacteriales</taxon>
        <taxon>Oscillospiraceae</taxon>
        <taxon>Anaerotruncus</taxon>
    </lineage>
</organism>
<name>A0A845QGH7_9FIRM</name>
<keyword evidence="3" id="KW-1185">Reference proteome</keyword>
<dbReference type="AlphaFoldDB" id="A0A845QGH7"/>
<dbReference type="SUPFAM" id="SSF55298">
    <property type="entry name" value="YjgF-like"/>
    <property type="match status" value="1"/>
</dbReference>
<dbReference type="EMBL" id="QXWK01000002">
    <property type="protein sequence ID" value="NBH60486.1"/>
    <property type="molecule type" value="Genomic_DNA"/>
</dbReference>
<evidence type="ECO:0000259" key="1">
    <source>
        <dbReference type="Pfam" id="PF14588"/>
    </source>
</evidence>
<dbReference type="InterPro" id="IPR013813">
    <property type="entry name" value="Endoribo_LPSP/chorism_mut-like"/>
</dbReference>
<comment type="caution">
    <text evidence="2">The sequence shown here is derived from an EMBL/GenBank/DDBJ whole genome shotgun (WGS) entry which is preliminary data.</text>
</comment>
<protein>
    <submittedName>
        <fullName evidence="2">RidA family protein</fullName>
    </submittedName>
</protein>
<gene>
    <name evidence="2" type="ORF">D0435_02200</name>
</gene>
<dbReference type="PANTHER" id="PTHR43760">
    <property type="entry name" value="ENDORIBONUCLEASE-RELATED"/>
    <property type="match status" value="1"/>
</dbReference>
<evidence type="ECO:0000313" key="2">
    <source>
        <dbReference type="EMBL" id="NBH60486.1"/>
    </source>
</evidence>
<dbReference type="Gene3D" id="3.30.1330.40">
    <property type="entry name" value="RutC-like"/>
    <property type="match status" value="1"/>
</dbReference>
<dbReference type="RefSeq" id="WP_160200787.1">
    <property type="nucleotide sequence ID" value="NZ_QXWK01000002.1"/>
</dbReference>
<reference evidence="2 3" key="1">
    <citation type="submission" date="2018-08" db="EMBL/GenBank/DDBJ databases">
        <title>Murine metabolic-syndrome-specific gut microbial biobank.</title>
        <authorList>
            <person name="Liu C."/>
        </authorList>
    </citation>
    <scope>NUCLEOTIDE SEQUENCE [LARGE SCALE GENOMIC DNA]</scope>
    <source>
        <strain evidence="2 3">28</strain>
    </source>
</reference>
<evidence type="ECO:0000313" key="3">
    <source>
        <dbReference type="Proteomes" id="UP000446866"/>
    </source>
</evidence>
<dbReference type="Proteomes" id="UP000446866">
    <property type="component" value="Unassembled WGS sequence"/>
</dbReference>
<dbReference type="CDD" id="cd02199">
    <property type="entry name" value="YjgF_YER057c_UK114_like_1"/>
    <property type="match status" value="1"/>
</dbReference>